<keyword evidence="6" id="KW-0812">Transmembrane</keyword>
<comment type="caution">
    <text evidence="8">The sequence shown here is derived from an EMBL/GenBank/DDBJ whole genome shotgun (WGS) entry which is preliminary data.</text>
</comment>
<accession>A0ABR4DXW7</accession>
<keyword evidence="2" id="KW-0285">Flavoprotein</keyword>
<reference evidence="8 9" key="1">
    <citation type="submission" date="2024-03" db="EMBL/GenBank/DDBJ databases">
        <title>A high-quality draft genome sequence of Diaporthe vaccinii, a causative agent of upright dieback and viscid rot disease in cranberry plants.</title>
        <authorList>
            <person name="Sarrasin M."/>
            <person name="Lang B.F."/>
            <person name="Burger G."/>
        </authorList>
    </citation>
    <scope>NUCLEOTIDE SEQUENCE [LARGE SCALE GENOMIC DNA]</scope>
    <source>
        <strain evidence="8 9">IS7</strain>
    </source>
</reference>
<evidence type="ECO:0000256" key="4">
    <source>
        <dbReference type="ARBA" id="ARBA00023002"/>
    </source>
</evidence>
<evidence type="ECO:0000259" key="7">
    <source>
        <dbReference type="Pfam" id="PF01494"/>
    </source>
</evidence>
<feature type="domain" description="FAD-binding" evidence="7">
    <location>
        <begin position="334"/>
        <end position="368"/>
    </location>
</feature>
<evidence type="ECO:0000256" key="6">
    <source>
        <dbReference type="SAM" id="Phobius"/>
    </source>
</evidence>
<dbReference type="PANTHER" id="PTHR47178">
    <property type="entry name" value="MONOOXYGENASE, FAD-BINDING"/>
    <property type="match status" value="1"/>
</dbReference>
<organism evidence="8 9">
    <name type="scientific">Diaporthe vaccinii</name>
    <dbReference type="NCBI Taxonomy" id="105482"/>
    <lineage>
        <taxon>Eukaryota</taxon>
        <taxon>Fungi</taxon>
        <taxon>Dikarya</taxon>
        <taxon>Ascomycota</taxon>
        <taxon>Pezizomycotina</taxon>
        <taxon>Sordariomycetes</taxon>
        <taxon>Sordariomycetidae</taxon>
        <taxon>Diaporthales</taxon>
        <taxon>Diaporthaceae</taxon>
        <taxon>Diaporthe</taxon>
        <taxon>Diaporthe eres species complex</taxon>
    </lineage>
</organism>
<evidence type="ECO:0000256" key="1">
    <source>
        <dbReference type="ARBA" id="ARBA00001974"/>
    </source>
</evidence>
<dbReference type="InterPro" id="IPR036188">
    <property type="entry name" value="FAD/NAD-bd_sf"/>
</dbReference>
<keyword evidence="9" id="KW-1185">Reference proteome</keyword>
<dbReference type="EMBL" id="JBAWTH010000143">
    <property type="protein sequence ID" value="KAL2275011.1"/>
    <property type="molecule type" value="Genomic_DNA"/>
</dbReference>
<name>A0ABR4DXW7_9PEZI</name>
<keyword evidence="4" id="KW-0560">Oxidoreductase</keyword>
<evidence type="ECO:0000256" key="5">
    <source>
        <dbReference type="ARBA" id="ARBA00023033"/>
    </source>
</evidence>
<comment type="cofactor">
    <cofactor evidence="1">
        <name>FAD</name>
        <dbReference type="ChEBI" id="CHEBI:57692"/>
    </cofactor>
</comment>
<protein>
    <recommendedName>
        <fullName evidence="7">FAD-binding domain-containing protein</fullName>
    </recommendedName>
</protein>
<feature type="transmembrane region" description="Helical" evidence="6">
    <location>
        <begin position="420"/>
        <end position="442"/>
    </location>
</feature>
<sequence length="448" mass="49545">MPPFKVIIVGGGLGGSLLANGLMNNDVDFTLYERDPADSKREGYQIRMGDTALEGFEACLTPDHVAAIKSKLGMSSNLASTAPILCTSQFKVVLDLSQLPSYSRSAAINRVVLRNLLLAPVQQANYVKFEKAFSRFEIIRQDDGLERVKVHFSDGSSDLCDVLVGADGSGSKINKQVGARNIVDIDSHWCFVQKGSLPPNRVKILPPRLLQGPLLGFSEGYSFYFALYLPPSSNGVPKDGKQLEYNVEEASFYWGLNVPKARFPGLDVSETENHLKVVLEAIKTWAPVYHTMISIGGHDDFSPIIALNLRASMTLSKTWRRNLQPQSPEEGHPRVWLMGDAIHAMQPNRGMGGNQALRDCVDLLPPLLQLNEAAKSGNSPSTVEVKKALYVYESKMIDRAFAWVQKSGGASMPNFNFDGYLGTTLYLLGLFILPIWRLVYYLRSKIWG</sequence>
<evidence type="ECO:0000313" key="9">
    <source>
        <dbReference type="Proteomes" id="UP001600888"/>
    </source>
</evidence>
<dbReference type="InterPro" id="IPR002938">
    <property type="entry name" value="FAD-bd"/>
</dbReference>
<feature type="domain" description="FAD-binding" evidence="7">
    <location>
        <begin position="5"/>
        <end position="180"/>
    </location>
</feature>
<dbReference type="PRINTS" id="PR00420">
    <property type="entry name" value="RNGMNOXGNASE"/>
</dbReference>
<keyword evidence="3" id="KW-0274">FAD</keyword>
<dbReference type="PANTHER" id="PTHR47178:SF5">
    <property type="entry name" value="FAD-BINDING DOMAIN-CONTAINING PROTEIN"/>
    <property type="match status" value="1"/>
</dbReference>
<dbReference type="SUPFAM" id="SSF51905">
    <property type="entry name" value="FAD/NAD(P)-binding domain"/>
    <property type="match status" value="1"/>
</dbReference>
<gene>
    <name evidence="8" type="ORF">FJTKL_02557</name>
</gene>
<proteinExistence type="predicted"/>
<keyword evidence="5" id="KW-0503">Monooxygenase</keyword>
<evidence type="ECO:0000313" key="8">
    <source>
        <dbReference type="EMBL" id="KAL2275011.1"/>
    </source>
</evidence>
<keyword evidence="6" id="KW-0472">Membrane</keyword>
<dbReference type="Gene3D" id="3.50.50.60">
    <property type="entry name" value="FAD/NAD(P)-binding domain"/>
    <property type="match status" value="1"/>
</dbReference>
<evidence type="ECO:0000256" key="3">
    <source>
        <dbReference type="ARBA" id="ARBA00022827"/>
    </source>
</evidence>
<keyword evidence="6" id="KW-1133">Transmembrane helix</keyword>
<evidence type="ECO:0000256" key="2">
    <source>
        <dbReference type="ARBA" id="ARBA00022630"/>
    </source>
</evidence>
<dbReference type="Proteomes" id="UP001600888">
    <property type="component" value="Unassembled WGS sequence"/>
</dbReference>
<dbReference type="Pfam" id="PF01494">
    <property type="entry name" value="FAD_binding_3"/>
    <property type="match status" value="2"/>
</dbReference>